<feature type="transmembrane region" description="Helical" evidence="6">
    <location>
        <begin position="131"/>
        <end position="150"/>
    </location>
</feature>
<comment type="subcellular location">
    <subcellularLocation>
        <location evidence="1">Membrane</location>
        <topology evidence="1">Multi-pass membrane protein</topology>
    </subcellularLocation>
</comment>
<dbReference type="EMBL" id="QKMR01000034">
    <property type="protein sequence ID" value="PYG84302.1"/>
    <property type="molecule type" value="Genomic_DNA"/>
</dbReference>
<feature type="transmembrane region" description="Helical" evidence="6">
    <location>
        <begin position="240"/>
        <end position="265"/>
    </location>
</feature>
<dbReference type="CDD" id="cd16914">
    <property type="entry name" value="EcfT"/>
    <property type="match status" value="1"/>
</dbReference>
<feature type="transmembrane region" description="Helical" evidence="6">
    <location>
        <begin position="74"/>
        <end position="95"/>
    </location>
</feature>
<keyword evidence="4 6" id="KW-1133">Transmembrane helix</keyword>
<keyword evidence="8" id="KW-1185">Reference proteome</keyword>
<accession>A0A318XJG5</accession>
<feature type="transmembrane region" description="Helical" evidence="6">
    <location>
        <begin position="101"/>
        <end position="119"/>
    </location>
</feature>
<name>A0A318XJG5_9FIRM</name>
<evidence type="ECO:0000256" key="2">
    <source>
        <dbReference type="ARBA" id="ARBA00022475"/>
    </source>
</evidence>
<evidence type="ECO:0000256" key="5">
    <source>
        <dbReference type="ARBA" id="ARBA00023136"/>
    </source>
</evidence>
<gene>
    <name evidence="7" type="ORF">LY28_03666</name>
</gene>
<dbReference type="PANTHER" id="PTHR34857">
    <property type="entry name" value="SLL0384 PROTEIN"/>
    <property type="match status" value="1"/>
</dbReference>
<sequence>MNMPEWLSKKENYIPQADKDTFINKSIMSLLNILSRIRNTNACTAEGFHISAVLKVAFTFLLIVLISVSRSSEFIIIVIVYLISVLSSMKAYQIIKTLKVSFLISVFTIILLLPSAFLGNYYSIFMITPKVFATITAVNILSYSTSWNSITNALKVFFVPDIFILVLDITIKYIFLLGDFSLNMLYSLKLRSVGRNTSKYMSLSGIAGTMFIKSREMAEEMYSAMECRGFTGEYRAARKILFSLADIIYIIINILLIFVFCYFSVI</sequence>
<comment type="caution">
    <text evidence="7">The sequence shown here is derived from an EMBL/GenBank/DDBJ whole genome shotgun (WGS) entry which is preliminary data.</text>
</comment>
<feature type="transmembrane region" description="Helical" evidence="6">
    <location>
        <begin position="48"/>
        <end position="67"/>
    </location>
</feature>
<dbReference type="RefSeq" id="WP_242981420.1">
    <property type="nucleotide sequence ID" value="NZ_QKMR01000034.1"/>
</dbReference>
<keyword evidence="5 6" id="KW-0472">Membrane</keyword>
<dbReference type="AlphaFoldDB" id="A0A318XJG5"/>
<dbReference type="InterPro" id="IPR051611">
    <property type="entry name" value="ECF_transporter_component"/>
</dbReference>
<feature type="transmembrane region" description="Helical" evidence="6">
    <location>
        <begin position="162"/>
        <end position="186"/>
    </location>
</feature>
<evidence type="ECO:0000256" key="4">
    <source>
        <dbReference type="ARBA" id="ARBA00022989"/>
    </source>
</evidence>
<evidence type="ECO:0000313" key="8">
    <source>
        <dbReference type="Proteomes" id="UP000248132"/>
    </source>
</evidence>
<proteinExistence type="predicted"/>
<protein>
    <submittedName>
        <fullName evidence="7">Cobalt/nickel transport system permease protein</fullName>
    </submittedName>
</protein>
<evidence type="ECO:0000256" key="6">
    <source>
        <dbReference type="SAM" id="Phobius"/>
    </source>
</evidence>
<keyword evidence="3 6" id="KW-0812">Transmembrane</keyword>
<dbReference type="Pfam" id="PF02361">
    <property type="entry name" value="CbiQ"/>
    <property type="match status" value="1"/>
</dbReference>
<evidence type="ECO:0000256" key="1">
    <source>
        <dbReference type="ARBA" id="ARBA00004141"/>
    </source>
</evidence>
<dbReference type="Proteomes" id="UP000248132">
    <property type="component" value="Unassembled WGS sequence"/>
</dbReference>
<reference evidence="7 8" key="1">
    <citation type="submission" date="2018-06" db="EMBL/GenBank/DDBJ databases">
        <title>Genomic Encyclopedia of Type Strains, Phase I: the one thousand microbial genomes (KMG-I) project.</title>
        <authorList>
            <person name="Kyrpides N."/>
        </authorList>
    </citation>
    <scope>NUCLEOTIDE SEQUENCE [LARGE SCALE GENOMIC DNA]</scope>
    <source>
        <strain evidence="7 8">DSM 19573</strain>
    </source>
</reference>
<dbReference type="PANTHER" id="PTHR34857:SF2">
    <property type="entry name" value="SLL0384 PROTEIN"/>
    <property type="match status" value="1"/>
</dbReference>
<organism evidence="7 8">
    <name type="scientific">Ruminiclostridium sufflavum DSM 19573</name>
    <dbReference type="NCBI Taxonomy" id="1121337"/>
    <lineage>
        <taxon>Bacteria</taxon>
        <taxon>Bacillati</taxon>
        <taxon>Bacillota</taxon>
        <taxon>Clostridia</taxon>
        <taxon>Eubacteriales</taxon>
        <taxon>Oscillospiraceae</taxon>
        <taxon>Ruminiclostridium</taxon>
    </lineage>
</organism>
<keyword evidence="2" id="KW-1003">Cell membrane</keyword>
<dbReference type="InterPro" id="IPR003339">
    <property type="entry name" value="ABC/ECF_trnsptr_transmembrane"/>
</dbReference>
<evidence type="ECO:0000313" key="7">
    <source>
        <dbReference type="EMBL" id="PYG84302.1"/>
    </source>
</evidence>
<dbReference type="GO" id="GO:0005886">
    <property type="term" value="C:plasma membrane"/>
    <property type="evidence" value="ECO:0007669"/>
    <property type="project" value="UniProtKB-ARBA"/>
</dbReference>
<evidence type="ECO:0000256" key="3">
    <source>
        <dbReference type="ARBA" id="ARBA00022692"/>
    </source>
</evidence>